<gene>
    <name evidence="4" type="ORF">RsY01_1605</name>
</gene>
<feature type="domain" description="WxL" evidence="3">
    <location>
        <begin position="33"/>
        <end position="235"/>
    </location>
</feature>
<proteinExistence type="predicted"/>
<dbReference type="OrthoDB" id="2242566at2"/>
<dbReference type="Proteomes" id="UP000218689">
    <property type="component" value="Unassembled WGS sequence"/>
</dbReference>
<dbReference type="AlphaFoldDB" id="A0A224XEI0"/>
<feature type="chain" id="PRO_5039105724" description="WxL domain-containing protein" evidence="2">
    <location>
        <begin position="21"/>
        <end position="238"/>
    </location>
</feature>
<evidence type="ECO:0000259" key="3">
    <source>
        <dbReference type="Pfam" id="PF13731"/>
    </source>
</evidence>
<sequence length="238" mass="25232">MRNLKLFSVLALAVFATTVANEVVKADPLLDRSTAGSIEFDDDTTTIITPTDPENPGSVLPVTPTDPAYPGDVIPGPSGGLFLATIPKTFNFGSHKIGATDIFSGGILTYAQEASFDDKTYSQAVSVHDGRISKHDWMLTAQLSAFDSGKLTGSTITIDQVKTVSQFANQEPLLIQGAKTEITQTSPVNFLKSNPKAKGDTSAVWTDASDVKIHIPADKITKGVHKATVDWTLVAGAN</sequence>
<dbReference type="Pfam" id="PF13731">
    <property type="entry name" value="WxL"/>
    <property type="match status" value="1"/>
</dbReference>
<dbReference type="InterPro" id="IPR027994">
    <property type="entry name" value="WxL_dom"/>
</dbReference>
<keyword evidence="5" id="KW-1185">Reference proteome</keyword>
<comment type="caution">
    <text evidence="4">The sequence shown here is derived from an EMBL/GenBank/DDBJ whole genome shotgun (WGS) entry which is preliminary data.</text>
</comment>
<reference evidence="5" key="1">
    <citation type="submission" date="2017-08" db="EMBL/GenBank/DDBJ databases">
        <title>Draft genome sequence of Lactococcus sp. strain Rs-Y01, isolated from the gut of the lower termite Reticulitermes speratus.</title>
        <authorList>
            <person name="Ohkuma M."/>
            <person name="Yuki M."/>
        </authorList>
    </citation>
    <scope>NUCLEOTIDE SEQUENCE [LARGE SCALE GENOMIC DNA]</scope>
    <source>
        <strain evidence="5">Rs-Y01</strain>
    </source>
</reference>
<dbReference type="EMBL" id="BEDT01000004">
    <property type="protein sequence ID" value="GAX47991.1"/>
    <property type="molecule type" value="Genomic_DNA"/>
</dbReference>
<accession>A0A224XEI0</accession>
<evidence type="ECO:0000256" key="2">
    <source>
        <dbReference type="SAM" id="SignalP"/>
    </source>
</evidence>
<feature type="region of interest" description="Disordered" evidence="1">
    <location>
        <begin position="42"/>
        <end position="66"/>
    </location>
</feature>
<evidence type="ECO:0000313" key="5">
    <source>
        <dbReference type="Proteomes" id="UP000218689"/>
    </source>
</evidence>
<keyword evidence="2" id="KW-0732">Signal</keyword>
<evidence type="ECO:0000256" key="1">
    <source>
        <dbReference type="SAM" id="MobiDB-lite"/>
    </source>
</evidence>
<evidence type="ECO:0000313" key="4">
    <source>
        <dbReference type="EMBL" id="GAX47991.1"/>
    </source>
</evidence>
<organism evidence="4 5">
    <name type="scientific">Pseudolactococcus reticulitermitis</name>
    <dbReference type="NCBI Taxonomy" id="2025039"/>
    <lineage>
        <taxon>Bacteria</taxon>
        <taxon>Bacillati</taxon>
        <taxon>Bacillota</taxon>
        <taxon>Bacilli</taxon>
        <taxon>Lactobacillales</taxon>
        <taxon>Streptococcaceae</taxon>
        <taxon>Pseudolactococcus</taxon>
    </lineage>
</organism>
<feature type="signal peptide" evidence="2">
    <location>
        <begin position="1"/>
        <end position="20"/>
    </location>
</feature>
<dbReference type="RefSeq" id="WP_094785036.1">
    <property type="nucleotide sequence ID" value="NZ_BEDT01000004.1"/>
</dbReference>
<name>A0A224XEI0_9LACT</name>
<protein>
    <recommendedName>
        <fullName evidence="3">WxL domain-containing protein</fullName>
    </recommendedName>
</protein>